<keyword evidence="3" id="KW-1185">Reference proteome</keyword>
<organism evidence="2 3">
    <name type="scientific">Sphingobium boeckii</name>
    <dbReference type="NCBI Taxonomy" id="1082345"/>
    <lineage>
        <taxon>Bacteria</taxon>
        <taxon>Pseudomonadati</taxon>
        <taxon>Pseudomonadota</taxon>
        <taxon>Alphaproteobacteria</taxon>
        <taxon>Sphingomonadales</taxon>
        <taxon>Sphingomonadaceae</taxon>
        <taxon>Sphingobium</taxon>
    </lineage>
</organism>
<sequence>MADDKAQGMGDAIKASGTKIAENSATVSLKMLDYAEQNTREAFAAMRAAAGATSLSEVLKVQGDFIREQGGRSMTQAREIGELIAAFGKTAVSPLTGKKD</sequence>
<accession>A0A7W9AJ03</accession>
<name>A0A7W9AJ03_9SPHN</name>
<dbReference type="AlphaFoldDB" id="A0A7W9AJ03"/>
<dbReference type="InterPro" id="IPR018968">
    <property type="entry name" value="Phasin"/>
</dbReference>
<reference evidence="2 3" key="1">
    <citation type="submission" date="2020-08" db="EMBL/GenBank/DDBJ databases">
        <title>Genomic Encyclopedia of Type Strains, Phase IV (KMG-IV): sequencing the most valuable type-strain genomes for metagenomic binning, comparative biology and taxonomic classification.</title>
        <authorList>
            <person name="Goeker M."/>
        </authorList>
    </citation>
    <scope>NUCLEOTIDE SEQUENCE [LARGE SCALE GENOMIC DNA]</scope>
    <source>
        <strain evidence="2 3">DSM 25079</strain>
    </source>
</reference>
<protein>
    <recommendedName>
        <fullName evidence="1">Phasin domain-containing protein</fullName>
    </recommendedName>
</protein>
<feature type="domain" description="Phasin" evidence="1">
    <location>
        <begin position="6"/>
        <end position="96"/>
    </location>
</feature>
<gene>
    <name evidence="2" type="ORF">FHS49_002588</name>
</gene>
<dbReference type="EMBL" id="JACIJC010000004">
    <property type="protein sequence ID" value="MBB5686564.1"/>
    <property type="molecule type" value="Genomic_DNA"/>
</dbReference>
<dbReference type="Proteomes" id="UP000549617">
    <property type="component" value="Unassembled WGS sequence"/>
</dbReference>
<evidence type="ECO:0000313" key="2">
    <source>
        <dbReference type="EMBL" id="MBB5686564.1"/>
    </source>
</evidence>
<evidence type="ECO:0000259" key="1">
    <source>
        <dbReference type="Pfam" id="PF09361"/>
    </source>
</evidence>
<proteinExistence type="predicted"/>
<dbReference type="RefSeq" id="WP_246350681.1">
    <property type="nucleotide sequence ID" value="NZ_JACIJC010000004.1"/>
</dbReference>
<evidence type="ECO:0000313" key="3">
    <source>
        <dbReference type="Proteomes" id="UP000549617"/>
    </source>
</evidence>
<comment type="caution">
    <text evidence="2">The sequence shown here is derived from an EMBL/GenBank/DDBJ whole genome shotgun (WGS) entry which is preliminary data.</text>
</comment>
<dbReference type="Pfam" id="PF09361">
    <property type="entry name" value="Phasin_2"/>
    <property type="match status" value="1"/>
</dbReference>